<feature type="transmembrane region" description="Helical" evidence="1">
    <location>
        <begin position="12"/>
        <end position="34"/>
    </location>
</feature>
<evidence type="ECO:0000256" key="1">
    <source>
        <dbReference type="SAM" id="Phobius"/>
    </source>
</evidence>
<gene>
    <name evidence="2" type="ORF">B2K_29690</name>
</gene>
<feature type="transmembrane region" description="Helical" evidence="1">
    <location>
        <begin position="93"/>
        <end position="114"/>
    </location>
</feature>
<accession>I0BR29</accession>
<keyword evidence="1" id="KW-0812">Transmembrane</keyword>
<sequence>MESLATGFKFILRGIAFLFYFPVHLFVSLLRFVWKRVLAPPLARTWRHIVVPATVFIENYVLSPLWRYALLYPARWIYVELLAPFLRFMWDRVLVPFLIFLWAGIVFPVFYFIVHYVLKFVWIVVLAPLYRHVLIPVLLFSEKAAKLLFRGITWLWMHVVYLPARRVGTRLLLPPIRWVHTELIVPVIRWFRVLFT</sequence>
<dbReference type="RefSeq" id="WP_014652419.1">
    <property type="nucleotide sequence ID" value="NC_017672.3"/>
</dbReference>
<dbReference type="HOGENOM" id="CLU_1400030_0_0_9"/>
<dbReference type="Proteomes" id="UP000007392">
    <property type="component" value="Chromosome"/>
</dbReference>
<dbReference type="PATRIC" id="fig|997761.3.peg.5937"/>
<reference evidence="2 3" key="1">
    <citation type="submission" date="2013-06" db="EMBL/GenBank/DDBJ databases">
        <title>Complete genome sequence of Paenibacillus mucilaginosus K02.</title>
        <authorList>
            <person name="Xiao B."/>
            <person name="Sun L."/>
            <person name="Xiao L."/>
            <person name="Lian B."/>
        </authorList>
    </citation>
    <scope>NUCLEOTIDE SEQUENCE [LARGE SCALE GENOMIC DNA]</scope>
    <source>
        <strain evidence="2 3">K02</strain>
    </source>
</reference>
<dbReference type="KEGG" id="pmw:B2K_29690"/>
<dbReference type="EMBL" id="CP003422">
    <property type="protein sequence ID" value="AFH64826.1"/>
    <property type="molecule type" value="Genomic_DNA"/>
</dbReference>
<evidence type="ECO:0000313" key="3">
    <source>
        <dbReference type="Proteomes" id="UP000007392"/>
    </source>
</evidence>
<protein>
    <submittedName>
        <fullName evidence="2">Uncharacterized protein</fullName>
    </submittedName>
</protein>
<dbReference type="OrthoDB" id="2989766at2"/>
<feature type="transmembrane region" description="Helical" evidence="1">
    <location>
        <begin position="120"/>
        <end position="140"/>
    </location>
</feature>
<keyword evidence="1" id="KW-0472">Membrane</keyword>
<dbReference type="AlphaFoldDB" id="I0BR29"/>
<keyword evidence="1" id="KW-1133">Transmembrane helix</keyword>
<name>I0BR29_9BACL</name>
<evidence type="ECO:0000313" key="2">
    <source>
        <dbReference type="EMBL" id="AFH64826.1"/>
    </source>
</evidence>
<proteinExistence type="predicted"/>
<organism evidence="2 3">
    <name type="scientific">Paenibacillus mucilaginosus K02</name>
    <dbReference type="NCBI Taxonomy" id="997761"/>
    <lineage>
        <taxon>Bacteria</taxon>
        <taxon>Bacillati</taxon>
        <taxon>Bacillota</taxon>
        <taxon>Bacilli</taxon>
        <taxon>Bacillales</taxon>
        <taxon>Paenibacillaceae</taxon>
        <taxon>Paenibacillus</taxon>
    </lineage>
</organism>